<dbReference type="GO" id="GO:0006206">
    <property type="term" value="P:pyrimidine nucleobase metabolic process"/>
    <property type="evidence" value="ECO:0007669"/>
    <property type="project" value="InterPro"/>
</dbReference>
<dbReference type="PATRIC" id="fig|1330330.3.peg.593"/>
<dbReference type="InterPro" id="IPR017459">
    <property type="entry name" value="Glycosyl_Trfase_fam3_N_dom"/>
</dbReference>
<keyword evidence="4 7" id="KW-0808">Transferase</keyword>
<gene>
    <name evidence="7" type="primary">deoA</name>
    <name evidence="7" type="ORF">IX53_02955</name>
</gene>
<dbReference type="FunFam" id="3.40.1030.10:FF:000003">
    <property type="entry name" value="Pyrimidine-nucleoside phosphorylase"/>
    <property type="match status" value="1"/>
</dbReference>
<dbReference type="Pfam" id="PF07831">
    <property type="entry name" value="PYNP_C"/>
    <property type="match status" value="1"/>
</dbReference>
<evidence type="ECO:0000259" key="6">
    <source>
        <dbReference type="SMART" id="SM00941"/>
    </source>
</evidence>
<dbReference type="PIRSF" id="PIRSF000478">
    <property type="entry name" value="TP_PyNP"/>
    <property type="match status" value="1"/>
</dbReference>
<dbReference type="GO" id="GO:0005829">
    <property type="term" value="C:cytosol"/>
    <property type="evidence" value="ECO:0007669"/>
    <property type="project" value="TreeGrafter"/>
</dbReference>
<dbReference type="Pfam" id="PF02885">
    <property type="entry name" value="Glycos_trans_3N"/>
    <property type="match status" value="1"/>
</dbReference>
<protein>
    <submittedName>
        <fullName evidence="7">Thymidine phosphorylase</fullName>
        <ecNumber evidence="7">2.4.2.4</ecNumber>
    </submittedName>
</protein>
<accession>A0A0G2Z5Y4</accession>
<evidence type="ECO:0000313" key="7">
    <source>
        <dbReference type="EMBL" id="AKI96952.1"/>
    </source>
</evidence>
<dbReference type="InterPro" id="IPR035902">
    <property type="entry name" value="Nuc_phospho_transferase"/>
</dbReference>
<dbReference type="InterPro" id="IPR036566">
    <property type="entry name" value="PYNP-like_C_sf"/>
</dbReference>
<dbReference type="AlphaFoldDB" id="A0A0G2Z5Y4"/>
<dbReference type="STRING" id="1330330.IX53_02955"/>
<dbReference type="RefSeq" id="WP_047754087.1">
    <property type="nucleotide sequence ID" value="NZ_CAJUHA010000019.1"/>
</dbReference>
<feature type="coiled-coil region" evidence="5">
    <location>
        <begin position="395"/>
        <end position="422"/>
    </location>
</feature>
<proteinExistence type="inferred from homology"/>
<comment type="subunit">
    <text evidence="2">Homodimer.</text>
</comment>
<dbReference type="Gene3D" id="3.90.1170.30">
    <property type="entry name" value="Pyrimidine nucleoside phosphorylase-like, C-terminal domain"/>
    <property type="match status" value="1"/>
</dbReference>
<dbReference type="NCBIfam" id="NF004490">
    <property type="entry name" value="PRK05820.1"/>
    <property type="match status" value="1"/>
</dbReference>
<organism evidence="7 8">
    <name type="scientific">Kosmotoga pacifica</name>
    <dbReference type="NCBI Taxonomy" id="1330330"/>
    <lineage>
        <taxon>Bacteria</taxon>
        <taxon>Thermotogati</taxon>
        <taxon>Thermotogota</taxon>
        <taxon>Thermotogae</taxon>
        <taxon>Kosmotogales</taxon>
        <taxon>Kosmotogaceae</taxon>
        <taxon>Kosmotoga</taxon>
    </lineage>
</organism>
<evidence type="ECO:0000256" key="1">
    <source>
        <dbReference type="ARBA" id="ARBA00006915"/>
    </source>
</evidence>
<name>A0A0G2Z5Y4_9BACT</name>
<keyword evidence="5" id="KW-0175">Coiled coil</keyword>
<dbReference type="EMBL" id="CP011232">
    <property type="protein sequence ID" value="AKI96952.1"/>
    <property type="molecule type" value="Genomic_DNA"/>
</dbReference>
<dbReference type="GO" id="GO:0009032">
    <property type="term" value="F:thymidine phosphorylase activity"/>
    <property type="evidence" value="ECO:0007669"/>
    <property type="project" value="UniProtKB-EC"/>
</dbReference>
<evidence type="ECO:0000313" key="8">
    <source>
        <dbReference type="Proteomes" id="UP000035159"/>
    </source>
</evidence>
<reference evidence="7 8" key="1">
    <citation type="submission" date="2015-04" db="EMBL/GenBank/DDBJ databases">
        <title>Complete Genome Sequence of Kosmotoga pacifica SLHLJ1.</title>
        <authorList>
            <person name="Jiang L.J."/>
            <person name="Shao Z.Z."/>
            <person name="Jebbar M."/>
        </authorList>
    </citation>
    <scope>NUCLEOTIDE SEQUENCE [LARGE SCALE GENOMIC DNA]</scope>
    <source>
        <strain evidence="7 8">SLHLJ1</strain>
    </source>
</reference>
<dbReference type="SUPFAM" id="SSF52418">
    <property type="entry name" value="Nucleoside phosphorylase/phosphoribosyltransferase catalytic domain"/>
    <property type="match status" value="1"/>
</dbReference>
<dbReference type="KEGG" id="kpf:IX53_02955"/>
<dbReference type="Gene3D" id="3.40.1030.10">
    <property type="entry name" value="Nucleoside phosphorylase/phosphoribosyltransferase catalytic domain"/>
    <property type="match status" value="1"/>
</dbReference>
<sequence length="433" mass="47134">MRIYDIILKKRNGYPNTKEELQALIEGYVKGDVPDYQVSAWLMAVYFNHMTAEERSDLTEVMLNSGEKIDLSHLKGVKVDKHSTGGVGDKVTLVLGPIIASLGLTFAKLSGRGLGHTGGTIDKLEAIPGFRTSLEKEEFFSIVNRVGMAVAGQTANVAPADKKLYALRDVTATVDEISLIASSIMSKKLAVGSDIIVLDVKTGSGAFMKTVEDARALAQAMLDIGKRHGRKISAVVSDMNQPLGTMVGNALEVKEAIETLKGNGPADLFELSRVIAERMVLLAGIADSAEAKSMVHEAVFSGKALKKFAEFVQAQGGDPKVIEEPESVLPKSRYEFEVRCPTEGYVKNIDAQEIGISAMILGAGREKKDDHIDPSVGIKVLKKIGDRVEKGEPIAVIYANDLDKYERAKERLLEAYEFSSIETLKPKLIYEVY</sequence>
<dbReference type="InterPro" id="IPR018090">
    <property type="entry name" value="Pyrmidine_PPas_bac/euk"/>
</dbReference>
<evidence type="ECO:0000256" key="4">
    <source>
        <dbReference type="ARBA" id="ARBA00022679"/>
    </source>
</evidence>
<dbReference type="GO" id="GO:0006213">
    <property type="term" value="P:pyrimidine nucleoside metabolic process"/>
    <property type="evidence" value="ECO:0007669"/>
    <property type="project" value="InterPro"/>
</dbReference>
<dbReference type="NCBIfam" id="TIGR02644">
    <property type="entry name" value="Y_phosphoryl"/>
    <property type="match status" value="1"/>
</dbReference>
<dbReference type="Proteomes" id="UP000035159">
    <property type="component" value="Chromosome"/>
</dbReference>
<evidence type="ECO:0000256" key="5">
    <source>
        <dbReference type="SAM" id="Coils"/>
    </source>
</evidence>
<dbReference type="InterPro" id="IPR017872">
    <property type="entry name" value="Pyrmidine_PPase_CS"/>
</dbReference>
<dbReference type="InterPro" id="IPR000312">
    <property type="entry name" value="Glycosyl_Trfase_fam3"/>
</dbReference>
<dbReference type="NCBIfam" id="NF004747">
    <property type="entry name" value="PRK06078.1"/>
    <property type="match status" value="1"/>
</dbReference>
<dbReference type="SUPFAM" id="SSF54680">
    <property type="entry name" value="Pyrimidine nucleoside phosphorylase C-terminal domain"/>
    <property type="match status" value="1"/>
</dbReference>
<dbReference type="Pfam" id="PF00591">
    <property type="entry name" value="Glycos_transf_3"/>
    <property type="match status" value="1"/>
</dbReference>
<dbReference type="OrthoDB" id="9763887at2"/>
<dbReference type="SMART" id="SM00941">
    <property type="entry name" value="PYNP_C"/>
    <property type="match status" value="1"/>
</dbReference>
<dbReference type="SUPFAM" id="SSF47648">
    <property type="entry name" value="Nucleoside phosphorylase/phosphoribosyltransferase N-terminal domain"/>
    <property type="match status" value="1"/>
</dbReference>
<dbReference type="InterPro" id="IPR000053">
    <property type="entry name" value="Thymidine/pyrmidine_PPase"/>
</dbReference>
<dbReference type="InterPro" id="IPR036320">
    <property type="entry name" value="Glycosyl_Trfase_fam3_N_dom_sf"/>
</dbReference>
<keyword evidence="8" id="KW-1185">Reference proteome</keyword>
<dbReference type="PANTHER" id="PTHR10515">
    <property type="entry name" value="THYMIDINE PHOSPHORYLASE"/>
    <property type="match status" value="1"/>
</dbReference>
<feature type="domain" description="Pyrimidine nucleoside phosphorylase C-terminal" evidence="6">
    <location>
        <begin position="345"/>
        <end position="419"/>
    </location>
</feature>
<dbReference type="EC" id="2.4.2.4" evidence="7"/>
<comment type="similarity">
    <text evidence="1">Belongs to the thymidine/pyrimidine-nucleoside phosphorylase family.</text>
</comment>
<keyword evidence="3 7" id="KW-0328">Glycosyltransferase</keyword>
<dbReference type="PROSITE" id="PS00647">
    <property type="entry name" value="THYMID_PHOSPHORYLASE"/>
    <property type="match status" value="1"/>
</dbReference>
<dbReference type="InterPro" id="IPR013102">
    <property type="entry name" value="PYNP_C"/>
</dbReference>
<dbReference type="PANTHER" id="PTHR10515:SF0">
    <property type="entry name" value="THYMIDINE PHOSPHORYLASE"/>
    <property type="match status" value="1"/>
</dbReference>
<dbReference type="GO" id="GO:0004645">
    <property type="term" value="F:1,4-alpha-oligoglucan phosphorylase activity"/>
    <property type="evidence" value="ECO:0007669"/>
    <property type="project" value="InterPro"/>
</dbReference>
<dbReference type="Gene3D" id="1.20.970.10">
    <property type="entry name" value="Transferase, Pyrimidine Nucleoside Phosphorylase, Chain C"/>
    <property type="match status" value="1"/>
</dbReference>
<evidence type="ECO:0000256" key="3">
    <source>
        <dbReference type="ARBA" id="ARBA00022676"/>
    </source>
</evidence>
<evidence type="ECO:0000256" key="2">
    <source>
        <dbReference type="ARBA" id="ARBA00011738"/>
    </source>
</evidence>